<dbReference type="NCBIfam" id="TIGR00313">
    <property type="entry name" value="cobQ"/>
    <property type="match status" value="1"/>
</dbReference>
<feature type="active site" description="Nucleophile" evidence="4">
    <location>
        <position position="328"/>
    </location>
</feature>
<reference evidence="7 8" key="1">
    <citation type="submission" date="2020-08" db="EMBL/GenBank/DDBJ databases">
        <title>Genome public.</title>
        <authorList>
            <person name="Liu C."/>
            <person name="Sun Q."/>
        </authorList>
    </citation>
    <scope>NUCLEOTIDE SEQUENCE [LARGE SCALE GENOMIC DNA]</scope>
    <source>
        <strain evidence="7 8">BX0805</strain>
    </source>
</reference>
<dbReference type="PANTHER" id="PTHR21343">
    <property type="entry name" value="DETHIOBIOTIN SYNTHETASE"/>
    <property type="match status" value="1"/>
</dbReference>
<dbReference type="Proteomes" id="UP000621540">
    <property type="component" value="Unassembled WGS sequence"/>
</dbReference>
<sequence length="495" mass="54104">MAKVIMIQGTMSGVGKSLLCAGLCRIFAQDGYRTAPFKSQNMALNSFITKEGLEMGRAQVMQAEAAGIEPSVCMNPILLKPTTDVGSQVIVNGEVLGNMPAKEYFAYKKKLVPEIKKAFLKLSEQADIIVIEGAGSPAEINLKENDIVNMGMAELVDAPVLLAGDIDRGGVFAQLLGTLLLLEERERDRVCGLIINKFRGDKSILDPGIRMLEEKGHVPVAGVVPYMHLSLEDEDSLTDRFAKKRKGAIDLAVIHFPRISNFTDFDVFEQNPDVSVRYVTGTAELSDPDLILLPGSKNTMGDLKWMRENGLEAAIKKKAATTVIFGICGGYQMLGECIEDPYGVEEGGKMRGMELLPTRTVLKKEKTRTQEEVVLPEISGVLSGLSGKKAWGYEIHMGDTKGCGEASENKLPVVLSKGNVYGSYLHGIFDENGIAGEVIAALAEQKGISCDTGEMMDYAAFKETQYNKLADTLREYLDMDHIYSILREARITETP</sequence>
<name>A0ABR7ICV7_9FIRM</name>
<dbReference type="InterPro" id="IPR029062">
    <property type="entry name" value="Class_I_gatase-like"/>
</dbReference>
<dbReference type="Gene3D" id="3.40.50.300">
    <property type="entry name" value="P-loop containing nucleotide triphosphate hydrolases"/>
    <property type="match status" value="1"/>
</dbReference>
<dbReference type="InterPro" id="IPR002586">
    <property type="entry name" value="CobQ/CobB/MinD/ParA_Nub-bd_dom"/>
</dbReference>
<evidence type="ECO:0000313" key="8">
    <source>
        <dbReference type="Proteomes" id="UP000621540"/>
    </source>
</evidence>
<dbReference type="Pfam" id="PF07685">
    <property type="entry name" value="GATase_3"/>
    <property type="match status" value="1"/>
</dbReference>
<dbReference type="SUPFAM" id="SSF52317">
    <property type="entry name" value="Class I glutamine amidotransferase-like"/>
    <property type="match status" value="1"/>
</dbReference>
<dbReference type="NCBIfam" id="NF001989">
    <property type="entry name" value="PRK00784.1"/>
    <property type="match status" value="1"/>
</dbReference>
<dbReference type="InterPro" id="IPR004459">
    <property type="entry name" value="CobQ_synth"/>
</dbReference>
<accession>A0ABR7ICV7</accession>
<evidence type="ECO:0000256" key="4">
    <source>
        <dbReference type="HAMAP-Rule" id="MF_00028"/>
    </source>
</evidence>
<protein>
    <recommendedName>
        <fullName evidence="4">Cobyric acid synthase</fullName>
    </recommendedName>
</protein>
<dbReference type="EMBL" id="JACOQH010000010">
    <property type="protein sequence ID" value="MBC5754769.1"/>
    <property type="molecule type" value="Genomic_DNA"/>
</dbReference>
<gene>
    <name evidence="4" type="primary">cobQ</name>
    <name evidence="7" type="ORF">H8Z76_12255</name>
</gene>
<dbReference type="InterPro" id="IPR027417">
    <property type="entry name" value="P-loop_NTPase"/>
</dbReference>
<proteinExistence type="inferred from homology"/>
<evidence type="ECO:0000256" key="2">
    <source>
        <dbReference type="ARBA" id="ARBA00022573"/>
    </source>
</evidence>
<keyword evidence="3 4" id="KW-0315">Glutamine amidotransferase</keyword>
<comment type="function">
    <text evidence="4">Catalyzes amidations at positions B, D, E, and G on adenosylcobyrinic A,C-diamide. NH(2) groups are provided by glutamine, and one molecule of ATP is hydrogenolyzed for each amidation.</text>
</comment>
<dbReference type="PROSITE" id="PS51274">
    <property type="entry name" value="GATASE_COBBQ"/>
    <property type="match status" value="1"/>
</dbReference>
<feature type="domain" description="CobB/CobQ-like glutamine amidotransferase" evidence="6">
    <location>
        <begin position="251"/>
        <end position="432"/>
    </location>
</feature>
<evidence type="ECO:0000313" key="7">
    <source>
        <dbReference type="EMBL" id="MBC5754769.1"/>
    </source>
</evidence>
<dbReference type="HAMAP" id="MF_00028">
    <property type="entry name" value="CobQ"/>
    <property type="match status" value="1"/>
</dbReference>
<dbReference type="CDD" id="cd01750">
    <property type="entry name" value="GATase1_CobQ"/>
    <property type="match status" value="1"/>
</dbReference>
<dbReference type="Gene3D" id="3.40.50.880">
    <property type="match status" value="1"/>
</dbReference>
<dbReference type="SUPFAM" id="SSF52540">
    <property type="entry name" value="P-loop containing nucleoside triphosphate hydrolases"/>
    <property type="match status" value="1"/>
</dbReference>
<organism evidence="7 8">
    <name type="scientific">Roseburia yibonii</name>
    <dbReference type="NCBI Taxonomy" id="2763063"/>
    <lineage>
        <taxon>Bacteria</taxon>
        <taxon>Bacillati</taxon>
        <taxon>Bacillota</taxon>
        <taxon>Clostridia</taxon>
        <taxon>Lachnospirales</taxon>
        <taxon>Lachnospiraceae</taxon>
        <taxon>Roseburia</taxon>
    </lineage>
</organism>
<feature type="active site" evidence="4">
    <location>
        <position position="426"/>
    </location>
</feature>
<evidence type="ECO:0000256" key="3">
    <source>
        <dbReference type="ARBA" id="ARBA00022962"/>
    </source>
</evidence>
<dbReference type="RefSeq" id="WP_186982636.1">
    <property type="nucleotide sequence ID" value="NZ_JACOQH010000010.1"/>
</dbReference>
<keyword evidence="2 4" id="KW-0169">Cobalamin biosynthesis</keyword>
<feature type="domain" description="CobQ/CobB/MinD/ParA nucleotide binding" evidence="5">
    <location>
        <begin position="5"/>
        <end position="227"/>
    </location>
</feature>
<evidence type="ECO:0000259" key="6">
    <source>
        <dbReference type="Pfam" id="PF07685"/>
    </source>
</evidence>
<dbReference type="InterPro" id="IPR011698">
    <property type="entry name" value="GATase_3"/>
</dbReference>
<dbReference type="CDD" id="cd05389">
    <property type="entry name" value="CobQ_N"/>
    <property type="match status" value="1"/>
</dbReference>
<dbReference type="Pfam" id="PF01656">
    <property type="entry name" value="CbiA"/>
    <property type="match status" value="1"/>
</dbReference>
<evidence type="ECO:0000256" key="1">
    <source>
        <dbReference type="ARBA" id="ARBA00004953"/>
    </source>
</evidence>
<evidence type="ECO:0000259" key="5">
    <source>
        <dbReference type="Pfam" id="PF01656"/>
    </source>
</evidence>
<dbReference type="InterPro" id="IPR033949">
    <property type="entry name" value="CobQ_GATase1"/>
</dbReference>
<keyword evidence="8" id="KW-1185">Reference proteome</keyword>
<dbReference type="PANTHER" id="PTHR21343:SF1">
    <property type="entry name" value="COBYRIC ACID SYNTHASE"/>
    <property type="match status" value="1"/>
</dbReference>
<dbReference type="InterPro" id="IPR047045">
    <property type="entry name" value="CobQ_N"/>
</dbReference>
<comment type="pathway">
    <text evidence="1 4">Cofactor biosynthesis; adenosylcobalamin biosynthesis.</text>
</comment>
<comment type="similarity">
    <text evidence="4">Belongs to the CobB/CobQ family. CobQ subfamily.</text>
</comment>
<comment type="caution">
    <text evidence="7">The sequence shown here is derived from an EMBL/GenBank/DDBJ whole genome shotgun (WGS) entry which is preliminary data.</text>
</comment>